<accession>A0ABU7M947</accession>
<dbReference type="Proteomes" id="UP001347146">
    <property type="component" value="Unassembled WGS sequence"/>
</dbReference>
<evidence type="ECO:0000256" key="1">
    <source>
        <dbReference type="ARBA" id="ARBA00004191"/>
    </source>
</evidence>
<dbReference type="InterPro" id="IPR050259">
    <property type="entry name" value="SDR"/>
</dbReference>
<dbReference type="InterPro" id="IPR036291">
    <property type="entry name" value="NAD(P)-bd_dom_sf"/>
</dbReference>
<dbReference type="SUPFAM" id="SSF51735">
    <property type="entry name" value="NAD(P)-binding Rossmann-fold domains"/>
    <property type="match status" value="1"/>
</dbReference>
<evidence type="ECO:0000256" key="3">
    <source>
        <dbReference type="ARBA" id="ARBA00022512"/>
    </source>
</evidence>
<evidence type="ECO:0000256" key="5">
    <source>
        <dbReference type="ARBA" id="ARBA00047400"/>
    </source>
</evidence>
<comment type="similarity">
    <text evidence="2">Belongs to the short-chain dehydrogenases/reductases (SDR) family.</text>
</comment>
<evidence type="ECO:0000256" key="2">
    <source>
        <dbReference type="ARBA" id="ARBA00006484"/>
    </source>
</evidence>
<evidence type="ECO:0000313" key="6">
    <source>
        <dbReference type="EMBL" id="MEE3849634.1"/>
    </source>
</evidence>
<name>A0ABU7M947_9ACTN</name>
<dbReference type="Gene3D" id="3.40.50.720">
    <property type="entry name" value="NAD(P)-binding Rossmann-like Domain"/>
    <property type="match status" value="1"/>
</dbReference>
<dbReference type="PRINTS" id="PR00080">
    <property type="entry name" value="SDRFAMILY"/>
</dbReference>
<gene>
    <name evidence="6" type="ORF">VZC37_04785</name>
</gene>
<keyword evidence="3" id="KW-0134">Cell wall</keyword>
<evidence type="ECO:0000313" key="7">
    <source>
        <dbReference type="Proteomes" id="UP001347146"/>
    </source>
</evidence>
<comment type="catalytic activity">
    <reaction evidence="5">
        <text>a (3R)-hydroxyacyl-[ACP] + NADP(+) = a 3-oxoacyl-[ACP] + NADPH + H(+)</text>
        <dbReference type="Rhea" id="RHEA:17397"/>
        <dbReference type="Rhea" id="RHEA-COMP:9916"/>
        <dbReference type="Rhea" id="RHEA-COMP:9945"/>
        <dbReference type="ChEBI" id="CHEBI:15378"/>
        <dbReference type="ChEBI" id="CHEBI:57783"/>
        <dbReference type="ChEBI" id="CHEBI:58349"/>
        <dbReference type="ChEBI" id="CHEBI:78776"/>
        <dbReference type="ChEBI" id="CHEBI:78827"/>
        <dbReference type="EC" id="1.1.1.100"/>
    </reaction>
    <physiologicalReaction direction="right-to-left" evidence="5">
        <dbReference type="Rhea" id="RHEA:17399"/>
    </physiologicalReaction>
</comment>
<proteinExistence type="inferred from homology"/>
<dbReference type="PANTHER" id="PTHR42879:SF2">
    <property type="entry name" value="3-OXOACYL-[ACYL-CARRIER-PROTEIN] REDUCTASE FABG"/>
    <property type="match status" value="1"/>
</dbReference>
<organism evidence="6 7">
    <name type="scientific">Gordonia sesuvii</name>
    <dbReference type="NCBI Taxonomy" id="3116777"/>
    <lineage>
        <taxon>Bacteria</taxon>
        <taxon>Bacillati</taxon>
        <taxon>Actinomycetota</taxon>
        <taxon>Actinomycetes</taxon>
        <taxon>Mycobacteriales</taxon>
        <taxon>Gordoniaceae</taxon>
        <taxon>Gordonia</taxon>
    </lineage>
</organism>
<dbReference type="Pfam" id="PF13561">
    <property type="entry name" value="adh_short_C2"/>
    <property type="match status" value="1"/>
</dbReference>
<keyword evidence="3" id="KW-0964">Secreted</keyword>
<dbReference type="RefSeq" id="WP_330431260.1">
    <property type="nucleotide sequence ID" value="NZ_JAZDUF010000001.1"/>
</dbReference>
<dbReference type="InterPro" id="IPR020904">
    <property type="entry name" value="Sc_DH/Rdtase_CS"/>
</dbReference>
<evidence type="ECO:0000256" key="4">
    <source>
        <dbReference type="ARBA" id="ARBA00040781"/>
    </source>
</evidence>
<protein>
    <recommendedName>
        <fullName evidence="4">3-oxoacyl-[acyl-carrier-protein] reductase MabA</fullName>
    </recommendedName>
</protein>
<comment type="subcellular location">
    <subcellularLocation>
        <location evidence="1">Secreted</location>
        <location evidence="1">Cell wall</location>
    </subcellularLocation>
</comment>
<dbReference type="InterPro" id="IPR002347">
    <property type="entry name" value="SDR_fam"/>
</dbReference>
<sequence length="260" mass="26730">MVTSAETTLVGKRVVVTGAGQGVGQGLAKVFAESGAEVLVNDLRHDRASAVADDIVAAGGQASALVFDVTDFEAVNEALTGTGAVDVLVNNAGNAGAFPFTVGHTFADTTPADWEPFFAVNLFGVMHCTRAVMGGMAARGWGRIITMISDAGRTGDQNCAAYAAAKAGAAGFSRSVAIEGGRHGVTANCIALGTMHTPLADGLWAEPESEMAQKVLRDYVIRRPGTPDDVSHLALLLAGQHGEWITGQTIPVNGGYSFAL</sequence>
<keyword evidence="7" id="KW-1185">Reference proteome</keyword>
<reference evidence="6 7" key="1">
    <citation type="submission" date="2024-01" db="EMBL/GenBank/DDBJ databases">
        <title>Draft genome sequence of Gordonia sp. LSe1-13.</title>
        <authorList>
            <person name="Suphannarot A."/>
            <person name="Mingma R."/>
        </authorList>
    </citation>
    <scope>NUCLEOTIDE SEQUENCE [LARGE SCALE GENOMIC DNA]</scope>
    <source>
        <strain evidence="6 7">LSe1-13</strain>
    </source>
</reference>
<dbReference type="PROSITE" id="PS00061">
    <property type="entry name" value="ADH_SHORT"/>
    <property type="match status" value="1"/>
</dbReference>
<dbReference type="PANTHER" id="PTHR42879">
    <property type="entry name" value="3-OXOACYL-(ACYL-CARRIER-PROTEIN) REDUCTASE"/>
    <property type="match status" value="1"/>
</dbReference>
<dbReference type="PRINTS" id="PR00081">
    <property type="entry name" value="GDHRDH"/>
</dbReference>
<comment type="caution">
    <text evidence="6">The sequence shown here is derived from an EMBL/GenBank/DDBJ whole genome shotgun (WGS) entry which is preliminary data.</text>
</comment>
<dbReference type="EMBL" id="JAZDUF010000001">
    <property type="protein sequence ID" value="MEE3849634.1"/>
    <property type="molecule type" value="Genomic_DNA"/>
</dbReference>